<feature type="compositionally biased region" description="Polar residues" evidence="1">
    <location>
        <begin position="71"/>
        <end position="87"/>
    </location>
</feature>
<evidence type="ECO:0000256" key="1">
    <source>
        <dbReference type="SAM" id="MobiDB-lite"/>
    </source>
</evidence>
<proteinExistence type="predicted"/>
<dbReference type="AlphaFoldDB" id="A0A423SKL1"/>
<sequence>MIVGVCHLLDSTLPPPPLLTKALSPLDPSPPHPCPSPPSGTDMNRPRFMNMNTQSKYPSPPTPTPKHRTKNASGREQNQLACVNQATPKRHEGEGQEKEGRKEAAGPTHPARPYRLRPPSTKGQRPCIPATKAERREIKSVRGRRSEGSTRWEGLTDQIHARVKEIGLSQDAAGSTLIEVSGTAIRGTERRAARGRPVSILRAEDIAGRHPSGRLFLSSPPAFLFAPNIFYFSPHFFALPTHVPSFPLLRPLQRPPRVYLISALAGSYFVPLSICNSLRPTSPPLSTLLSFLALFPVFCSFHFPLGILSLPAFPFPLPNVYPSLLRCNIDRAPGSSSYSILSPIYLLSALSPLARCVSLSSSLSPHNQNLARSILSPSLHFSPSAPLISPSLPIPASSFTSPSLSLPLLYLSSCLPLPLSLLPRSTLSSFASPLASSPRSSCLLTPSPRLSVLLSLSLLPSLSSPSSLALLSSPLSRLSSFLSPCFSRLPVSLSIRTSSSLSPYRAFLPQSLLPSPDLIPSTAHCPPRSPLLLSSTSLSFTAAFHSLFFLFPSYHTPSTDPSSLPFTLTFSSLAPYICRRTSFPFSNPPPPRPAHSSFPTCLPRPPPSLPQPTANPYLHPNLTSSPPTDPPPHPLTTGPWPAKGAEEMRAALSLSCSLAARASMITRPSISTPSV</sequence>
<dbReference type="Proteomes" id="UP000283509">
    <property type="component" value="Unassembled WGS sequence"/>
</dbReference>
<reference evidence="3 4" key="1">
    <citation type="submission" date="2018-04" db="EMBL/GenBank/DDBJ databases">
        <authorList>
            <person name="Zhang X."/>
            <person name="Yuan J."/>
            <person name="Li F."/>
            <person name="Xiang J."/>
        </authorList>
    </citation>
    <scope>NUCLEOTIDE SEQUENCE [LARGE SCALE GENOMIC DNA]</scope>
    <source>
        <tissue evidence="3">Muscle</tissue>
    </source>
</reference>
<dbReference type="EMBL" id="QCYY01003192">
    <property type="protein sequence ID" value="ROT64778.1"/>
    <property type="molecule type" value="Genomic_DNA"/>
</dbReference>
<comment type="caution">
    <text evidence="3">The sequence shown here is derived from an EMBL/GenBank/DDBJ whole genome shotgun (WGS) entry which is preliminary data.</text>
</comment>
<feature type="compositionally biased region" description="Basic and acidic residues" evidence="1">
    <location>
        <begin position="89"/>
        <end position="104"/>
    </location>
</feature>
<feature type="transmembrane region" description="Helical" evidence="2">
    <location>
        <begin position="258"/>
        <end position="276"/>
    </location>
</feature>
<feature type="compositionally biased region" description="Pro residues" evidence="1">
    <location>
        <begin position="27"/>
        <end position="38"/>
    </location>
</feature>
<evidence type="ECO:0000256" key="2">
    <source>
        <dbReference type="SAM" id="Phobius"/>
    </source>
</evidence>
<name>A0A423SKL1_PENVA</name>
<organism evidence="3 4">
    <name type="scientific">Penaeus vannamei</name>
    <name type="common">Whiteleg shrimp</name>
    <name type="synonym">Litopenaeus vannamei</name>
    <dbReference type="NCBI Taxonomy" id="6689"/>
    <lineage>
        <taxon>Eukaryota</taxon>
        <taxon>Metazoa</taxon>
        <taxon>Ecdysozoa</taxon>
        <taxon>Arthropoda</taxon>
        <taxon>Crustacea</taxon>
        <taxon>Multicrustacea</taxon>
        <taxon>Malacostraca</taxon>
        <taxon>Eumalacostraca</taxon>
        <taxon>Eucarida</taxon>
        <taxon>Decapoda</taxon>
        <taxon>Dendrobranchiata</taxon>
        <taxon>Penaeoidea</taxon>
        <taxon>Penaeidae</taxon>
        <taxon>Penaeus</taxon>
    </lineage>
</organism>
<feature type="transmembrane region" description="Helical" evidence="2">
    <location>
        <begin position="288"/>
        <end position="315"/>
    </location>
</feature>
<protein>
    <submittedName>
        <fullName evidence="3">Uncharacterized protein</fullName>
    </submittedName>
</protein>
<keyword evidence="4" id="KW-1185">Reference proteome</keyword>
<reference evidence="3 4" key="2">
    <citation type="submission" date="2019-01" db="EMBL/GenBank/DDBJ databases">
        <title>The decoding of complex shrimp genome reveals the adaptation for benthos swimmer, frequently molting mechanism and breeding impact on genome.</title>
        <authorList>
            <person name="Sun Y."/>
            <person name="Gao Y."/>
            <person name="Yu Y."/>
        </authorList>
    </citation>
    <scope>NUCLEOTIDE SEQUENCE [LARGE SCALE GENOMIC DNA]</scope>
    <source>
        <tissue evidence="3">Muscle</tissue>
    </source>
</reference>
<gene>
    <name evidence="3" type="ORF">C7M84_017278</name>
</gene>
<keyword evidence="2" id="KW-0812">Transmembrane</keyword>
<feature type="region of interest" description="Disordered" evidence="1">
    <location>
        <begin position="587"/>
        <end position="644"/>
    </location>
</feature>
<keyword evidence="2" id="KW-1133">Transmembrane helix</keyword>
<feature type="region of interest" description="Disordered" evidence="1">
    <location>
        <begin position="12"/>
        <end position="127"/>
    </location>
</feature>
<accession>A0A423SKL1</accession>
<evidence type="ECO:0000313" key="4">
    <source>
        <dbReference type="Proteomes" id="UP000283509"/>
    </source>
</evidence>
<keyword evidence="2" id="KW-0472">Membrane</keyword>
<evidence type="ECO:0000313" key="3">
    <source>
        <dbReference type="EMBL" id="ROT64778.1"/>
    </source>
</evidence>